<evidence type="ECO:0000256" key="1">
    <source>
        <dbReference type="SAM" id="Phobius"/>
    </source>
</evidence>
<evidence type="ECO:0000313" key="3">
    <source>
        <dbReference type="Proteomes" id="UP001160334"/>
    </source>
</evidence>
<gene>
    <name evidence="2" type="ORF">M2280_006097</name>
</gene>
<dbReference type="Proteomes" id="UP001160334">
    <property type="component" value="Unassembled WGS sequence"/>
</dbReference>
<keyword evidence="1" id="KW-0472">Membrane</keyword>
<keyword evidence="1" id="KW-0812">Transmembrane</keyword>
<feature type="transmembrane region" description="Helical" evidence="1">
    <location>
        <begin position="20"/>
        <end position="45"/>
    </location>
</feature>
<comment type="caution">
    <text evidence="2">The sequence shown here is derived from an EMBL/GenBank/DDBJ whole genome shotgun (WGS) entry which is preliminary data.</text>
</comment>
<organism evidence="2 3">
    <name type="scientific">Prescottella agglutinans</name>
    <dbReference type="NCBI Taxonomy" id="1644129"/>
    <lineage>
        <taxon>Bacteria</taxon>
        <taxon>Bacillati</taxon>
        <taxon>Actinomycetota</taxon>
        <taxon>Actinomycetes</taxon>
        <taxon>Mycobacteriales</taxon>
        <taxon>Nocardiaceae</taxon>
        <taxon>Prescottella</taxon>
    </lineage>
</organism>
<evidence type="ECO:0000313" key="2">
    <source>
        <dbReference type="EMBL" id="MDH6284834.1"/>
    </source>
</evidence>
<protein>
    <recommendedName>
        <fullName evidence="4">DUF4190 domain-containing protein</fullName>
    </recommendedName>
</protein>
<dbReference type="RefSeq" id="WP_280764021.1">
    <property type="nucleotide sequence ID" value="NZ_JARXVC010000028.1"/>
</dbReference>
<evidence type="ECO:0008006" key="4">
    <source>
        <dbReference type="Google" id="ProtNLM"/>
    </source>
</evidence>
<keyword evidence="3" id="KW-1185">Reference proteome</keyword>
<sequence length="84" mass="8645">MTTTASTAATQQRIPERTNTAAMIGLLCSLLGLAPIGVVFGCIGADEIHRRSHETGARIAGAAVALGLIEILVVVVVLVMTFAN</sequence>
<accession>A0ABT6MLL7</accession>
<proteinExistence type="predicted"/>
<name>A0ABT6MLL7_9NOCA</name>
<reference evidence="2 3" key="1">
    <citation type="submission" date="2023-04" db="EMBL/GenBank/DDBJ databases">
        <title>Forest soil microbial communities from Buena Vista Peninsula, Colon Province, Panama.</title>
        <authorList>
            <person name="Bouskill N."/>
        </authorList>
    </citation>
    <scope>NUCLEOTIDE SEQUENCE [LARGE SCALE GENOMIC DNA]</scope>
    <source>
        <strain evidence="2 3">CFH S0262</strain>
    </source>
</reference>
<feature type="transmembrane region" description="Helical" evidence="1">
    <location>
        <begin position="57"/>
        <end position="83"/>
    </location>
</feature>
<keyword evidence="1" id="KW-1133">Transmembrane helix</keyword>
<dbReference type="EMBL" id="JARXVC010000028">
    <property type="protein sequence ID" value="MDH6284834.1"/>
    <property type="molecule type" value="Genomic_DNA"/>
</dbReference>